<reference evidence="2" key="1">
    <citation type="submission" date="2022-01" db="EMBL/GenBank/DDBJ databases">
        <title>Microbacterium eymi and Microbacterium rhizovicinus sp. nov., isolated from the rhizospheric soil of Elymus tsukushiensis, a plant native to the Dokdo Islands, Republic of Korea.</title>
        <authorList>
            <person name="Hwang Y.J."/>
        </authorList>
    </citation>
    <scope>NUCLEOTIDE SEQUENCE</scope>
    <source>
        <strain evidence="2">KUDC0405</strain>
    </source>
</reference>
<dbReference type="Proteomes" id="UP001054811">
    <property type="component" value="Chromosome"/>
</dbReference>
<keyword evidence="3" id="KW-1185">Reference proteome</keyword>
<gene>
    <name evidence="2" type="ORF">L2X98_26055</name>
</gene>
<feature type="region of interest" description="Disordered" evidence="1">
    <location>
        <begin position="63"/>
        <end position="97"/>
    </location>
</feature>
<organism evidence="2 3">
    <name type="scientific">Microbacterium elymi</name>
    <dbReference type="NCBI Taxonomy" id="2909587"/>
    <lineage>
        <taxon>Bacteria</taxon>
        <taxon>Bacillati</taxon>
        <taxon>Actinomycetota</taxon>
        <taxon>Actinomycetes</taxon>
        <taxon>Micrococcales</taxon>
        <taxon>Microbacteriaceae</taxon>
        <taxon>Microbacterium</taxon>
    </lineage>
</organism>
<evidence type="ECO:0000256" key="1">
    <source>
        <dbReference type="SAM" id="MobiDB-lite"/>
    </source>
</evidence>
<name>A0ABY5NMH1_9MICO</name>
<proteinExistence type="predicted"/>
<evidence type="ECO:0000313" key="2">
    <source>
        <dbReference type="EMBL" id="UUT36394.1"/>
    </source>
</evidence>
<accession>A0ABY5NMH1</accession>
<evidence type="ECO:0000313" key="3">
    <source>
        <dbReference type="Proteomes" id="UP001054811"/>
    </source>
</evidence>
<sequence>MIGHKDLSAGMSAEFELSGARSTYRLRAKVAGLNEDTVQLNMADGRTIAVPLTALVSIAHVDKPNAEPTQDSRSARVAPTQGELARAMESTLAAAETEPQALERAKLIRLRLKEVQGDVSSALNTRLVKAVLSVAEAVEAQAVERRLR</sequence>
<dbReference type="EMBL" id="CP091139">
    <property type="protein sequence ID" value="UUT36394.1"/>
    <property type="molecule type" value="Genomic_DNA"/>
</dbReference>
<dbReference type="RefSeq" id="WP_259613052.1">
    <property type="nucleotide sequence ID" value="NZ_CP091139.2"/>
</dbReference>
<protein>
    <submittedName>
        <fullName evidence="2">Uncharacterized protein</fullName>
    </submittedName>
</protein>